<reference evidence="2" key="1">
    <citation type="journal article" date="2020" name="bioRxiv">
        <title>Hybrid origin of Populus tomentosa Carr. identified through genome sequencing and phylogenomic analysis.</title>
        <authorList>
            <person name="An X."/>
            <person name="Gao K."/>
            <person name="Chen Z."/>
            <person name="Li J."/>
            <person name="Yang X."/>
            <person name="Yang X."/>
            <person name="Zhou J."/>
            <person name="Guo T."/>
            <person name="Zhao T."/>
            <person name="Huang S."/>
            <person name="Miao D."/>
            <person name="Khan W.U."/>
            <person name="Rao P."/>
            <person name="Ye M."/>
            <person name="Lei B."/>
            <person name="Liao W."/>
            <person name="Wang J."/>
            <person name="Ji L."/>
            <person name="Li Y."/>
            <person name="Guo B."/>
            <person name="Mustafa N.S."/>
            <person name="Li S."/>
            <person name="Yun Q."/>
            <person name="Keller S.R."/>
            <person name="Mao J."/>
            <person name="Zhang R."/>
            <person name="Strauss S.H."/>
        </authorList>
    </citation>
    <scope>NUCLEOTIDE SEQUENCE</scope>
    <source>
        <strain evidence="2">GM15</strain>
        <tissue evidence="2">Leaf</tissue>
    </source>
</reference>
<dbReference type="OrthoDB" id="2498029at2759"/>
<dbReference type="Pfam" id="PF12146">
    <property type="entry name" value="Hydrolase_4"/>
    <property type="match status" value="1"/>
</dbReference>
<dbReference type="PANTHER" id="PTHR11614">
    <property type="entry name" value="PHOSPHOLIPASE-RELATED"/>
    <property type="match status" value="1"/>
</dbReference>
<dbReference type="InterPro" id="IPR022742">
    <property type="entry name" value="Hydrolase_4"/>
</dbReference>
<sequence length="175" mass="19422">MEVSTGVARKLASSGYGVFAMDYPGFGLSDGPHGYFPSLDKLVNDVAEHYSNIKFTDNTIPPWFVKQILTGVAQVFPKLKIVPHQNLVKTAFRDSKRQELIIGELPTWFNVFRQLLKAKNHMKFSGVVVLIDYAKFFLVFSDGYGLIRNGNILRVSLSLLILLGEADPSVSKGVA</sequence>
<organism evidence="2 3">
    <name type="scientific">Populus tomentosa</name>
    <name type="common">Chinese white poplar</name>
    <dbReference type="NCBI Taxonomy" id="118781"/>
    <lineage>
        <taxon>Eukaryota</taxon>
        <taxon>Viridiplantae</taxon>
        <taxon>Streptophyta</taxon>
        <taxon>Embryophyta</taxon>
        <taxon>Tracheophyta</taxon>
        <taxon>Spermatophyta</taxon>
        <taxon>Magnoliopsida</taxon>
        <taxon>eudicotyledons</taxon>
        <taxon>Gunneridae</taxon>
        <taxon>Pentapetalae</taxon>
        <taxon>rosids</taxon>
        <taxon>fabids</taxon>
        <taxon>Malpighiales</taxon>
        <taxon>Salicaceae</taxon>
        <taxon>Saliceae</taxon>
        <taxon>Populus</taxon>
    </lineage>
</organism>
<dbReference type="Proteomes" id="UP000886885">
    <property type="component" value="Chromosome 4D"/>
</dbReference>
<keyword evidence="3" id="KW-1185">Reference proteome</keyword>
<protein>
    <recommendedName>
        <fullName evidence="1">Serine aminopeptidase S33 domain-containing protein</fullName>
    </recommendedName>
</protein>
<evidence type="ECO:0000259" key="1">
    <source>
        <dbReference type="Pfam" id="PF12146"/>
    </source>
</evidence>
<comment type="caution">
    <text evidence="2">The sequence shown here is derived from an EMBL/GenBank/DDBJ whole genome shotgun (WGS) entry which is preliminary data.</text>
</comment>
<evidence type="ECO:0000313" key="3">
    <source>
        <dbReference type="Proteomes" id="UP000886885"/>
    </source>
</evidence>
<proteinExistence type="predicted"/>
<gene>
    <name evidence="2" type="ORF">POTOM_017299</name>
</gene>
<dbReference type="InterPro" id="IPR051044">
    <property type="entry name" value="MAG_DAG_Lipase"/>
</dbReference>
<name>A0A8X7ZYN0_POPTO</name>
<feature type="domain" description="Serine aminopeptidase S33" evidence="1">
    <location>
        <begin position="7"/>
        <end position="64"/>
    </location>
</feature>
<accession>A0A8X7ZYN0</accession>
<dbReference type="EMBL" id="JAAWWB010000008">
    <property type="protein sequence ID" value="KAG6777476.1"/>
    <property type="molecule type" value="Genomic_DNA"/>
</dbReference>
<evidence type="ECO:0000313" key="2">
    <source>
        <dbReference type="EMBL" id="KAG6777476.1"/>
    </source>
</evidence>
<dbReference type="AlphaFoldDB" id="A0A8X7ZYN0"/>